<dbReference type="VEuPathDB" id="PiroplasmaDB:BBOV_II001560"/>
<dbReference type="PANTHER" id="PTHR13275:SF4">
    <property type="entry name" value="VACUOLAR PROTEIN SORTING-ASSOCIATED PROTEIN 72 HOMOLOG"/>
    <property type="match status" value="1"/>
</dbReference>
<dbReference type="AlphaFoldDB" id="A7AT52"/>
<reference evidence="5" key="2">
    <citation type="journal article" date="2020" name="Data Brief">
        <title>Transcriptome dataset of Babesia bovis life stages within vertebrate and invertebrate hosts.</title>
        <authorList>
            <person name="Ueti M.W."/>
            <person name="Johnson W.C."/>
            <person name="Kappmeyer L.S."/>
            <person name="Herndon D.R."/>
            <person name="Mousel M.R."/>
            <person name="Reif K.E."/>
            <person name="Taus N.S."/>
            <person name="Ifeonu O.O."/>
            <person name="Silva J.C."/>
            <person name="Suarez C.E."/>
            <person name="Brayton K.A."/>
        </authorList>
    </citation>
    <scope>NUCLEOTIDE SEQUENCE [LARGE SCALE GENOMIC DNA]</scope>
</reference>
<dbReference type="KEGG" id="bbo:BBOV_II001560"/>
<proteinExistence type="inferred from homology"/>
<evidence type="ECO:0000259" key="3">
    <source>
        <dbReference type="SMART" id="SM00993"/>
    </source>
</evidence>
<evidence type="ECO:0000313" key="5">
    <source>
        <dbReference type="Proteomes" id="UP000002173"/>
    </source>
</evidence>
<comment type="caution">
    <text evidence="4">The sequence shown here is derived from an EMBL/GenBank/DDBJ whole genome shotgun (WGS) entry which is preliminary data.</text>
</comment>
<accession>A7AT52</accession>
<feature type="domain" description="Vps72/YL1 C-terminal" evidence="3">
    <location>
        <begin position="353"/>
        <end position="382"/>
    </location>
</feature>
<feature type="region of interest" description="Disordered" evidence="2">
    <location>
        <begin position="88"/>
        <end position="154"/>
    </location>
</feature>
<name>A7AT52_BABBO</name>
<feature type="compositionally biased region" description="Acidic residues" evidence="2">
    <location>
        <begin position="123"/>
        <end position="139"/>
    </location>
</feature>
<dbReference type="Pfam" id="PF05764">
    <property type="entry name" value="YL1"/>
    <property type="match status" value="1"/>
</dbReference>
<dbReference type="InterPro" id="IPR013272">
    <property type="entry name" value="Vps72/YL1_C"/>
</dbReference>
<reference evidence="5" key="3">
    <citation type="journal article" date="2021" name="Int. J. Parasitol.">
        <title>Comparative analysis of gene expression between Babesia bovis blood stages and kinetes allowed by improved genome annotation.</title>
        <authorList>
            <person name="Ueti M.W."/>
            <person name="Johnson W.C."/>
            <person name="Kappmeyer L.S."/>
            <person name="Herndon D.R."/>
            <person name="Mousel M.R."/>
            <person name="Reif K.E."/>
            <person name="Taus N.S."/>
            <person name="Ifeonu O.O."/>
            <person name="Silva J.C."/>
            <person name="Suarez C.E."/>
            <person name="Brayton K.A."/>
        </authorList>
    </citation>
    <scope>NUCLEOTIDE SEQUENCE [LARGE SCALE GENOMIC DNA]</scope>
</reference>
<dbReference type="PANTHER" id="PTHR13275">
    <property type="entry name" value="YL-1 PROTEIN TRANSCRIPTION FACTOR-LIKE 1"/>
    <property type="match status" value="1"/>
</dbReference>
<evidence type="ECO:0000313" key="4">
    <source>
        <dbReference type="EMBL" id="EDO06113.1"/>
    </source>
</evidence>
<reference evidence="4 5" key="1">
    <citation type="journal article" date="2007" name="PLoS Pathog.">
        <title>Genome sequence of Babesia bovis and comparative analysis of apicomplexan hemoprotozoa.</title>
        <authorList>
            <person name="Brayton K.A."/>
            <person name="Lau A.O.T."/>
            <person name="Herndon D.R."/>
            <person name="Hannick L."/>
            <person name="Kappmeyer L.S."/>
            <person name="Berens S.J."/>
            <person name="Bidwell S.L."/>
            <person name="Brown W.C."/>
            <person name="Crabtree J."/>
            <person name="Fadrosh D."/>
            <person name="Feldblum T."/>
            <person name="Forberger H.A."/>
            <person name="Haas B.J."/>
            <person name="Howell J.M."/>
            <person name="Khouri H."/>
            <person name="Koo H."/>
            <person name="Mann D.J."/>
            <person name="Norimine J."/>
            <person name="Paulsen I.T."/>
            <person name="Radune D."/>
            <person name="Ren Q."/>
            <person name="Smith R.K. Jr."/>
            <person name="Suarez C.E."/>
            <person name="White O."/>
            <person name="Wortman J.R."/>
            <person name="Knowles D.P. Jr."/>
            <person name="McElwain T.F."/>
            <person name="Nene V.M."/>
        </authorList>
    </citation>
    <scope>NUCLEOTIDE SEQUENCE [LARGE SCALE GENOMIC DNA]</scope>
    <source>
        <strain evidence="4">T2Bo</strain>
    </source>
</reference>
<dbReference type="Pfam" id="PF08265">
    <property type="entry name" value="YL1_C"/>
    <property type="match status" value="1"/>
</dbReference>
<comment type="similarity">
    <text evidence="1">Belongs to the VPS72/YL1 family.</text>
</comment>
<feature type="region of interest" description="Disordered" evidence="2">
    <location>
        <begin position="1"/>
        <end position="76"/>
    </location>
</feature>
<feature type="compositionally biased region" description="Acidic residues" evidence="2">
    <location>
        <begin position="38"/>
        <end position="58"/>
    </location>
</feature>
<dbReference type="InParanoid" id="A7AT52"/>
<feature type="compositionally biased region" description="Basic and acidic residues" evidence="2">
    <location>
        <begin position="1"/>
        <end position="25"/>
    </location>
</feature>
<dbReference type="STRING" id="5865.A7AT52"/>
<dbReference type="eggNOG" id="KOG2897">
    <property type="taxonomic scope" value="Eukaryota"/>
</dbReference>
<evidence type="ECO:0000256" key="1">
    <source>
        <dbReference type="ARBA" id="ARBA00006832"/>
    </source>
</evidence>
<sequence>MTSAREEIDEHSPDSKAQVEDNKTYDEEEEPEMTSSEDTSDDDEEDSDFEESDDESSFDEMSVGVALELPKRETRGKKYTQLLGEELEKDQQFWGHNTWEEEAVDEDYNCSEGEEQYAYSTDSDFDDPETDKSDEEVDESYLKEKKTRKHGSYVDPALKRQQIAKRDIRRQNVTKSTPPERKIKTKEFATQGNEVLTDRSVRASTKIKTKAANEMERKRDLIKTEMSAGAAHKRQETKKKHLTQEQLMEMALKNEAANTRSLEKMKAWEDEKKYYEEIKKWNYKGNYDIWVCWNSLLSIVGKATEEGQEAPTIPSKHDVEKPLELYMFTSGKVPEYYEEAVASFNDTKEALTQICAITGKPARYLDPLTKCYYSGSDAFNALRMCHADGIDRHVAAELDRLEDMIEELCYSD</sequence>
<dbReference type="OMA" id="TGPTIRY"/>
<feature type="compositionally biased region" description="Acidic residues" evidence="2">
    <location>
        <begin position="100"/>
        <end position="115"/>
    </location>
</feature>
<dbReference type="InterPro" id="IPR046757">
    <property type="entry name" value="YL1_N"/>
</dbReference>
<gene>
    <name evidence="4" type="ORF">BBOV_II001560</name>
</gene>
<protein>
    <recommendedName>
        <fullName evidence="3">Vps72/YL1 C-terminal domain-containing protein</fullName>
    </recommendedName>
</protein>
<dbReference type="SMART" id="SM00993">
    <property type="entry name" value="YL1_C"/>
    <property type="match status" value="1"/>
</dbReference>
<keyword evidence="5" id="KW-1185">Reference proteome</keyword>
<dbReference type="GeneID" id="5477908"/>
<evidence type="ECO:0000256" key="2">
    <source>
        <dbReference type="SAM" id="MobiDB-lite"/>
    </source>
</evidence>
<dbReference type="EMBL" id="AAXT01000003">
    <property type="protein sequence ID" value="EDO06113.1"/>
    <property type="molecule type" value="Genomic_DNA"/>
</dbReference>
<organism evidence="4 5">
    <name type="scientific">Babesia bovis</name>
    <dbReference type="NCBI Taxonomy" id="5865"/>
    <lineage>
        <taxon>Eukaryota</taxon>
        <taxon>Sar</taxon>
        <taxon>Alveolata</taxon>
        <taxon>Apicomplexa</taxon>
        <taxon>Aconoidasida</taxon>
        <taxon>Piroplasmida</taxon>
        <taxon>Babesiidae</taxon>
        <taxon>Babesia</taxon>
    </lineage>
</organism>
<dbReference type="Proteomes" id="UP000002173">
    <property type="component" value="Unassembled WGS sequence"/>
</dbReference>
<dbReference type="GO" id="GO:0005634">
    <property type="term" value="C:nucleus"/>
    <property type="evidence" value="ECO:0007669"/>
    <property type="project" value="TreeGrafter"/>
</dbReference>
<dbReference type="RefSeq" id="XP_001609681.1">
    <property type="nucleotide sequence ID" value="XM_001609631.1"/>
</dbReference>